<proteinExistence type="predicted"/>
<dbReference type="PANTHER" id="PTHR35579:SF3">
    <property type="entry name" value="CRISPR SYSTEM CMS ENDORIBONUCLEASE CSM3"/>
    <property type="match status" value="1"/>
</dbReference>
<dbReference type="Proteomes" id="UP000001497">
    <property type="component" value="Chromosome"/>
</dbReference>
<organism evidence="5 6">
    <name type="scientific">Fibrobacter succinogenes (strain ATCC 19169 / S85)</name>
    <dbReference type="NCBI Taxonomy" id="59374"/>
    <lineage>
        <taxon>Bacteria</taxon>
        <taxon>Pseudomonadati</taxon>
        <taxon>Fibrobacterota</taxon>
        <taxon>Fibrobacteria</taxon>
        <taxon>Fibrobacterales</taxon>
        <taxon>Fibrobacteraceae</taxon>
        <taxon>Fibrobacter</taxon>
    </lineage>
</organism>
<dbReference type="GO" id="GO:0051607">
    <property type="term" value="P:defense response to virus"/>
    <property type="evidence" value="ECO:0007669"/>
    <property type="project" value="UniProtKB-KW"/>
</dbReference>
<dbReference type="InterPro" id="IPR005537">
    <property type="entry name" value="RAMP_III_fam"/>
</dbReference>
<dbReference type="PANTHER" id="PTHR35579">
    <property type="entry name" value="CRISPR SYSTEM CMS ENDORIBONUCLEASE CSM3"/>
    <property type="match status" value="1"/>
</dbReference>
<dbReference type="InterPro" id="IPR052216">
    <property type="entry name" value="CRISPR_Csm3_endoribonuclease"/>
</dbReference>
<evidence type="ECO:0000313" key="7">
    <source>
        <dbReference type="Proteomes" id="UP000001497"/>
    </source>
</evidence>
<dbReference type="HOGENOM" id="CLU_019089_0_0_0"/>
<dbReference type="PATRIC" id="fig|59374.8.peg.1966"/>
<feature type="domain" description="CRISPR type III-associated protein" evidence="3">
    <location>
        <begin position="42"/>
        <end position="133"/>
    </location>
</feature>
<dbReference type="OrthoDB" id="5362408at2"/>
<evidence type="ECO:0000313" key="4">
    <source>
        <dbReference type="EMBL" id="ACX75157.1"/>
    </source>
</evidence>
<evidence type="ECO:0000313" key="6">
    <source>
        <dbReference type="Proteomes" id="UP000000517"/>
    </source>
</evidence>
<keyword evidence="2" id="KW-0175">Coiled coil</keyword>
<dbReference type="Proteomes" id="UP000000517">
    <property type="component" value="Chromosome"/>
</dbReference>
<keyword evidence="7" id="KW-1185">Reference proteome</keyword>
<name>C9RRH1_FIBSS</name>
<reference evidence="6" key="2">
    <citation type="submission" date="2010-08" db="EMBL/GenBank/DDBJ databases">
        <title>Complete sequence of Fibrobacter succinogenes subsp. succinogenes S85.</title>
        <authorList>
            <person name="Durkin A.S."/>
            <person name="Nelson K.E."/>
            <person name="Morrison M."/>
            <person name="Forsberg C.W."/>
            <person name="Wilson D.B."/>
            <person name="Russell J.B."/>
            <person name="Cann I.K.O."/>
            <person name="Mackie R.I."/>
            <person name="White B.A."/>
        </authorList>
    </citation>
    <scope>NUCLEOTIDE SEQUENCE [LARGE SCALE GENOMIC DNA]</scope>
    <source>
        <strain evidence="6">ATCC 19169 / S85</strain>
    </source>
</reference>
<reference evidence="4 7" key="1">
    <citation type="submission" date="2009-10" db="EMBL/GenBank/DDBJ databases">
        <title>Complete sequence of Fibrobacter succinogenes subsp. succinogenes S85.</title>
        <authorList>
            <consortium name="US DOE Joint Genome Institute"/>
            <person name="Lucas S."/>
            <person name="Copeland A."/>
            <person name="Lapidus A."/>
            <person name="Glavina del Rio T."/>
            <person name="Tice H."/>
            <person name="Bruce D."/>
            <person name="Goodwin L."/>
            <person name="Pitluck S."/>
            <person name="Chertkov O."/>
            <person name="Detter J.C."/>
            <person name="Han C."/>
            <person name="Tapia R."/>
            <person name="Larimer F."/>
            <person name="Land M."/>
            <person name="Hauser L."/>
            <person name="Kyrpides N."/>
            <person name="Mikhailova N."/>
            <person name="Weimer P.J."/>
            <person name="Stevenson D.M."/>
            <person name="Boyum J."/>
            <person name="Brumm P.I."/>
            <person name="Mead D."/>
        </authorList>
    </citation>
    <scope>NUCLEOTIDE SEQUENCE [LARGE SCALE GENOMIC DNA]</scope>
    <source>
        <strain evidence="7">ATCC 19169 / S85</strain>
        <strain evidence="4">S85</strain>
    </source>
</reference>
<evidence type="ECO:0000256" key="2">
    <source>
        <dbReference type="SAM" id="Coils"/>
    </source>
</evidence>
<feature type="coiled-coil region" evidence="2">
    <location>
        <begin position="637"/>
        <end position="664"/>
    </location>
</feature>
<dbReference type="RefSeq" id="WP_014546245.1">
    <property type="nucleotide sequence ID" value="NC_013410.1"/>
</dbReference>
<dbReference type="EMBL" id="CP001792">
    <property type="protein sequence ID" value="ACX75157.1"/>
    <property type="molecule type" value="Genomic_DNA"/>
</dbReference>
<dbReference type="EMBL" id="CP002158">
    <property type="protein sequence ID" value="ADL26990.1"/>
    <property type="molecule type" value="Genomic_DNA"/>
</dbReference>
<evidence type="ECO:0000256" key="1">
    <source>
        <dbReference type="ARBA" id="ARBA00023118"/>
    </source>
</evidence>
<dbReference type="CDD" id="cd09726">
    <property type="entry name" value="RAMP_I_III"/>
    <property type="match status" value="1"/>
</dbReference>
<dbReference type="KEGG" id="fsu:Fisuc_1562"/>
<dbReference type="KEGG" id="fsc:FSU_2046"/>
<dbReference type="NCBIfam" id="TIGR03986">
    <property type="entry name" value="TIGR03986 family CRISPR-associated RAMP protein"/>
    <property type="match status" value="1"/>
</dbReference>
<accession>C9RRH1</accession>
<dbReference type="AlphaFoldDB" id="C9RRH1"/>
<sequence length="755" mass="85725">MTVKAPFNFVPVSDKVYFPEWASYISHDIPFEDGVSGSIKVKITAKSPIFVRNGHTQGDADEISDAYKQFSNVDGKYYIPGTSIKGAVRSVLEIMSFGKMSTQETHKFAHREWDYKELYQIKGSLLKLRCGWLRRKSDGTYCVQSCGKPWRISFKDLDKYLGKNLFEQNFSNANKKSTDLNTAQKDAQKRGHFEEDPKSAMFKYRFFDDLKKTRDGIHFATIPPKEGKPDKRKVRIDENGEMVGSIVLTGQPDVSGFIDRKQGDGKFYEFVFQDKPEKNYPISEEMFKDLAYIYKDNPEWAYHAKNLETKGIPVFFREEGFGDRAKLVDCGLAYMYKQPFTKSPADWIPSAHNSNNHDLAESIFGYIAKEKDKPSLKGRVQFGHAFSKVTTGCKKDTEFVLANPRASYYPLYASDGSWDDANSIAGRKRYVVRTGEYGVADSVGTDNMKSMANVLNAGAIFEETITFHNLKHIELGALLSALTFHNNATCLHSIGQGKPFGWGATSFEIEELVVEGDREKDCLKYMGEFENAMDDFLGSAWVDDADIKELCAMATPIPTEANSTFEYMKLDNGGVNEFNKQPARCENLDRFTKIASLKKWNNWQMAKPNSIVNMPSDEKEKILADMEMRIQESLAKEAEYAAERAAVEQERREEEQKKAAKKANMDLSFLNTLTTFKDGKNRLEASFKKLDLLPITPDVLDHLSDEARQCIENFVARMFARPEKKWGSKNKDVAKDAAIAEVKKWFGSDYKCQGL</sequence>
<protein>
    <recommendedName>
        <fullName evidence="3">CRISPR type III-associated protein domain-containing protein</fullName>
    </recommendedName>
</protein>
<dbReference type="Pfam" id="PF03787">
    <property type="entry name" value="RAMPs"/>
    <property type="match status" value="1"/>
</dbReference>
<gene>
    <name evidence="4" type="ordered locus">Fisuc_1562</name>
    <name evidence="5" type="ordered locus">FSU_2046</name>
</gene>
<dbReference type="STRING" id="59374.FSU_2046"/>
<dbReference type="eggNOG" id="COG1337">
    <property type="taxonomic scope" value="Bacteria"/>
</dbReference>
<keyword evidence="1" id="KW-0051">Antiviral defense</keyword>
<reference evidence="5" key="3">
    <citation type="submission" date="2010-08" db="EMBL/GenBank/DDBJ databases">
        <authorList>
            <person name="Durkin A.S."/>
            <person name="Nelson K.E."/>
            <person name="Morrison M."/>
            <person name="Forsberg C.W."/>
            <person name="Wilson D.B."/>
            <person name="Russell J.B."/>
            <person name="Cann I.K.O."/>
            <person name="Mackie R.I."/>
            <person name="White B.A."/>
        </authorList>
    </citation>
    <scope>NUCLEOTIDE SEQUENCE</scope>
    <source>
        <strain evidence="5">S85</strain>
    </source>
</reference>
<dbReference type="InterPro" id="IPR023825">
    <property type="entry name" value="CRISPR-assoc_RAMP_BGP1436"/>
</dbReference>
<evidence type="ECO:0000313" key="5">
    <source>
        <dbReference type="EMBL" id="ADL26990.1"/>
    </source>
</evidence>
<evidence type="ECO:0000259" key="3">
    <source>
        <dbReference type="Pfam" id="PF03787"/>
    </source>
</evidence>